<evidence type="ECO:0000313" key="1">
    <source>
        <dbReference type="EMBL" id="GEN53403.1"/>
    </source>
</evidence>
<dbReference type="EMBL" id="BJYD01000012">
    <property type="protein sequence ID" value="GEN53403.1"/>
    <property type="molecule type" value="Genomic_DNA"/>
</dbReference>
<sequence length="59" mass="6812">MRAIKDQQLIFGRNEITNAEFRWFVGLESRKVAHKLLKEGCVNVIARGKYSKYILSDLG</sequence>
<accession>A0A511WT31</accession>
<dbReference type="OrthoDB" id="569879at2"/>
<proteinExistence type="predicted"/>
<gene>
    <name evidence="1" type="ORF">HFA01_16650</name>
</gene>
<comment type="caution">
    <text evidence="1">The sequence shown here is derived from an EMBL/GenBank/DDBJ whole genome shotgun (WGS) entry which is preliminary data.</text>
</comment>
<evidence type="ECO:0000313" key="2">
    <source>
        <dbReference type="Proteomes" id="UP000321886"/>
    </source>
</evidence>
<organism evidence="1 2">
    <name type="scientific">Halobacillus faecis</name>
    <dbReference type="NCBI Taxonomy" id="360184"/>
    <lineage>
        <taxon>Bacteria</taxon>
        <taxon>Bacillati</taxon>
        <taxon>Bacillota</taxon>
        <taxon>Bacilli</taxon>
        <taxon>Bacillales</taxon>
        <taxon>Bacillaceae</taxon>
        <taxon>Halobacillus</taxon>
    </lineage>
</organism>
<protein>
    <recommendedName>
        <fullName evidence="3">DNA-binding protein</fullName>
    </recommendedName>
</protein>
<keyword evidence="2" id="KW-1185">Reference proteome</keyword>
<name>A0A511WT31_9BACI</name>
<dbReference type="AlphaFoldDB" id="A0A511WT31"/>
<reference evidence="1 2" key="1">
    <citation type="submission" date="2019-07" db="EMBL/GenBank/DDBJ databases">
        <title>Whole genome shotgun sequence of Halobacillus faecis NBRC 103569.</title>
        <authorList>
            <person name="Hosoyama A."/>
            <person name="Uohara A."/>
            <person name="Ohji S."/>
            <person name="Ichikawa N."/>
        </authorList>
    </citation>
    <scope>NUCLEOTIDE SEQUENCE [LARGE SCALE GENOMIC DNA]</scope>
    <source>
        <strain evidence="1 2">NBRC 103569</strain>
    </source>
</reference>
<dbReference type="Proteomes" id="UP000321886">
    <property type="component" value="Unassembled WGS sequence"/>
</dbReference>
<evidence type="ECO:0008006" key="3">
    <source>
        <dbReference type="Google" id="ProtNLM"/>
    </source>
</evidence>
<dbReference type="RefSeq" id="WP_146815047.1">
    <property type="nucleotide sequence ID" value="NZ_BJYD01000012.1"/>
</dbReference>